<evidence type="ECO:0000256" key="1">
    <source>
        <dbReference type="SAM" id="Coils"/>
    </source>
</evidence>
<gene>
    <name evidence="2" type="ORF">PNW85_09740</name>
</gene>
<organism evidence="2 3">
    <name type="scientific">Mediterraneibacter gnavus</name>
    <name type="common">Ruminococcus gnavus</name>
    <dbReference type="NCBI Taxonomy" id="33038"/>
    <lineage>
        <taxon>Bacteria</taxon>
        <taxon>Bacillati</taxon>
        <taxon>Bacillota</taxon>
        <taxon>Clostridia</taxon>
        <taxon>Lachnospirales</taxon>
        <taxon>Lachnospiraceae</taxon>
        <taxon>Mediterraneibacter</taxon>
    </lineage>
</organism>
<evidence type="ECO:0000313" key="2">
    <source>
        <dbReference type="EMBL" id="MDB8686956.1"/>
    </source>
</evidence>
<accession>A0AAW6DH61</accession>
<reference evidence="2" key="1">
    <citation type="submission" date="2023-01" db="EMBL/GenBank/DDBJ databases">
        <title>Human gut microbiome strain richness.</title>
        <authorList>
            <person name="Chen-Liaw A."/>
        </authorList>
    </citation>
    <scope>NUCLEOTIDE SEQUENCE</scope>
    <source>
        <strain evidence="2">RTP21484st1_H11_RTP21484_190118</strain>
    </source>
</reference>
<dbReference type="RefSeq" id="WP_272107872.1">
    <property type="nucleotide sequence ID" value="NZ_DAWDPA010000021.1"/>
</dbReference>
<dbReference type="Proteomes" id="UP001212160">
    <property type="component" value="Unassembled WGS sequence"/>
</dbReference>
<keyword evidence="1" id="KW-0175">Coiled coil</keyword>
<evidence type="ECO:0000313" key="3">
    <source>
        <dbReference type="Proteomes" id="UP001212160"/>
    </source>
</evidence>
<dbReference type="AlphaFoldDB" id="A0AAW6DH61"/>
<feature type="coiled-coil region" evidence="1">
    <location>
        <begin position="15"/>
        <end position="69"/>
    </location>
</feature>
<sequence length="163" mass="19533">MKGIMEIMRIEKLYFDELNKIIQEYNQEYETVLASMTKEERCIDREQKRKEANQICETVKKRAEKVERIVDQNKVRKFEKLIPKVLKMAEVSCVNVVAETTDTLEGHIRLSTTFFHIFQEHRTTFSEMLISAKDVSFSVKNNLMEMEFWYDLYIEREKIESDT</sequence>
<protein>
    <submittedName>
        <fullName evidence="2">Uncharacterized protein</fullName>
    </submittedName>
</protein>
<name>A0AAW6DH61_MEDGN</name>
<comment type="caution">
    <text evidence="2">The sequence shown here is derived from an EMBL/GenBank/DDBJ whole genome shotgun (WGS) entry which is preliminary data.</text>
</comment>
<dbReference type="EMBL" id="JAQMLA010000025">
    <property type="protein sequence ID" value="MDB8686956.1"/>
    <property type="molecule type" value="Genomic_DNA"/>
</dbReference>
<proteinExistence type="predicted"/>